<sequence>MNLPNQGYLTDQIYRPDDHSPFPIGWVILVVVIIVIIVVVLYFFFRQRTQLIEPANCPTIKSRYGVLPGVTKTTLRSCGSTQSDPCQFPAATLSKAIELCDLSSSFCTEFSYDPISQTVNFVDPNGVRTSTQQENLYLRQVGTIIT</sequence>
<evidence type="ECO:0000313" key="2">
    <source>
        <dbReference type="EMBL" id="QBK90792.1"/>
    </source>
</evidence>
<feature type="transmembrane region" description="Helical" evidence="1">
    <location>
        <begin position="24"/>
        <end position="45"/>
    </location>
</feature>
<protein>
    <submittedName>
        <fullName evidence="2">PAN domain protein</fullName>
    </submittedName>
</protein>
<name>A0A481Z5W3_9VIRU</name>
<keyword evidence="1" id="KW-1133">Transmembrane helix</keyword>
<keyword evidence="1" id="KW-0812">Transmembrane</keyword>
<proteinExistence type="predicted"/>
<dbReference type="EMBL" id="MK500498">
    <property type="protein sequence ID" value="QBK90792.1"/>
    <property type="molecule type" value="Genomic_DNA"/>
</dbReference>
<gene>
    <name evidence="2" type="ORF">LCPAC201_00930</name>
</gene>
<accession>A0A481Z5W3</accession>
<organism evidence="2">
    <name type="scientific">Pithovirus LCPAC201</name>
    <dbReference type="NCBI Taxonomy" id="2506591"/>
    <lineage>
        <taxon>Viruses</taxon>
        <taxon>Pithoviruses</taxon>
    </lineage>
</organism>
<evidence type="ECO:0000256" key="1">
    <source>
        <dbReference type="SAM" id="Phobius"/>
    </source>
</evidence>
<reference evidence="2" key="1">
    <citation type="journal article" date="2019" name="MBio">
        <title>Virus Genomes from Deep Sea Sediments Expand the Ocean Megavirome and Support Independent Origins of Viral Gigantism.</title>
        <authorList>
            <person name="Backstrom D."/>
            <person name="Yutin N."/>
            <person name="Jorgensen S.L."/>
            <person name="Dharamshi J."/>
            <person name="Homa F."/>
            <person name="Zaremba-Niedwiedzka K."/>
            <person name="Spang A."/>
            <person name="Wolf Y.I."/>
            <person name="Koonin E.V."/>
            <person name="Ettema T.J."/>
        </authorList>
    </citation>
    <scope>NUCLEOTIDE SEQUENCE</scope>
</reference>
<keyword evidence="1" id="KW-0472">Membrane</keyword>